<accession>A0ACB6ZLH5</accession>
<evidence type="ECO:0000313" key="2">
    <source>
        <dbReference type="Proteomes" id="UP000886501"/>
    </source>
</evidence>
<proteinExistence type="predicted"/>
<gene>
    <name evidence="1" type="ORF">BDM02DRAFT_3092927</name>
</gene>
<reference evidence="1" key="1">
    <citation type="submission" date="2019-10" db="EMBL/GenBank/DDBJ databases">
        <authorList>
            <consortium name="DOE Joint Genome Institute"/>
            <person name="Kuo A."/>
            <person name="Miyauchi S."/>
            <person name="Kiss E."/>
            <person name="Drula E."/>
            <person name="Kohler A."/>
            <person name="Sanchez-Garcia M."/>
            <person name="Andreopoulos B."/>
            <person name="Barry K.W."/>
            <person name="Bonito G."/>
            <person name="Buee M."/>
            <person name="Carver A."/>
            <person name="Chen C."/>
            <person name="Cichocki N."/>
            <person name="Clum A."/>
            <person name="Culley D."/>
            <person name="Crous P.W."/>
            <person name="Fauchery L."/>
            <person name="Girlanda M."/>
            <person name="Hayes R."/>
            <person name="Keri Z."/>
            <person name="Labutti K."/>
            <person name="Lipzen A."/>
            <person name="Lombard V."/>
            <person name="Magnuson J."/>
            <person name="Maillard F."/>
            <person name="Morin E."/>
            <person name="Murat C."/>
            <person name="Nolan M."/>
            <person name="Ohm R."/>
            <person name="Pangilinan J."/>
            <person name="Pereira M."/>
            <person name="Perotto S."/>
            <person name="Peter M."/>
            <person name="Riley R."/>
            <person name="Sitrit Y."/>
            <person name="Stielow B."/>
            <person name="Szollosi G."/>
            <person name="Zifcakova L."/>
            <person name="Stursova M."/>
            <person name="Spatafora J.W."/>
            <person name="Tedersoo L."/>
            <person name="Vaario L.-M."/>
            <person name="Yamada A."/>
            <person name="Yan M."/>
            <person name="Wang P."/>
            <person name="Xu J."/>
            <person name="Bruns T."/>
            <person name="Baldrian P."/>
            <person name="Vilgalys R."/>
            <person name="Henrissat B."/>
            <person name="Grigoriev I.V."/>
            <person name="Hibbett D."/>
            <person name="Nagy L.G."/>
            <person name="Martin F.M."/>
        </authorList>
    </citation>
    <scope>NUCLEOTIDE SEQUENCE</scope>
    <source>
        <strain evidence="1">P2</strain>
    </source>
</reference>
<evidence type="ECO:0000313" key="1">
    <source>
        <dbReference type="EMBL" id="KAF9650477.1"/>
    </source>
</evidence>
<organism evidence="1 2">
    <name type="scientific">Thelephora ganbajun</name>
    <name type="common">Ganba fungus</name>
    <dbReference type="NCBI Taxonomy" id="370292"/>
    <lineage>
        <taxon>Eukaryota</taxon>
        <taxon>Fungi</taxon>
        <taxon>Dikarya</taxon>
        <taxon>Basidiomycota</taxon>
        <taxon>Agaricomycotina</taxon>
        <taxon>Agaricomycetes</taxon>
        <taxon>Thelephorales</taxon>
        <taxon>Thelephoraceae</taxon>
        <taxon>Thelephora</taxon>
    </lineage>
</organism>
<name>A0ACB6ZLH5_THEGA</name>
<protein>
    <submittedName>
        <fullName evidence="1">Uncharacterized protein</fullName>
    </submittedName>
</protein>
<dbReference type="Proteomes" id="UP000886501">
    <property type="component" value="Unassembled WGS sequence"/>
</dbReference>
<reference evidence="1" key="2">
    <citation type="journal article" date="2020" name="Nat. Commun.">
        <title>Large-scale genome sequencing of mycorrhizal fungi provides insights into the early evolution of symbiotic traits.</title>
        <authorList>
            <person name="Miyauchi S."/>
            <person name="Kiss E."/>
            <person name="Kuo A."/>
            <person name="Drula E."/>
            <person name="Kohler A."/>
            <person name="Sanchez-Garcia M."/>
            <person name="Morin E."/>
            <person name="Andreopoulos B."/>
            <person name="Barry K.W."/>
            <person name="Bonito G."/>
            <person name="Buee M."/>
            <person name="Carver A."/>
            <person name="Chen C."/>
            <person name="Cichocki N."/>
            <person name="Clum A."/>
            <person name="Culley D."/>
            <person name="Crous P.W."/>
            <person name="Fauchery L."/>
            <person name="Girlanda M."/>
            <person name="Hayes R.D."/>
            <person name="Keri Z."/>
            <person name="LaButti K."/>
            <person name="Lipzen A."/>
            <person name="Lombard V."/>
            <person name="Magnuson J."/>
            <person name="Maillard F."/>
            <person name="Murat C."/>
            <person name="Nolan M."/>
            <person name="Ohm R.A."/>
            <person name="Pangilinan J."/>
            <person name="Pereira M.F."/>
            <person name="Perotto S."/>
            <person name="Peter M."/>
            <person name="Pfister S."/>
            <person name="Riley R."/>
            <person name="Sitrit Y."/>
            <person name="Stielow J.B."/>
            <person name="Szollosi G."/>
            <person name="Zifcakova L."/>
            <person name="Stursova M."/>
            <person name="Spatafora J.W."/>
            <person name="Tedersoo L."/>
            <person name="Vaario L.M."/>
            <person name="Yamada A."/>
            <person name="Yan M."/>
            <person name="Wang P."/>
            <person name="Xu J."/>
            <person name="Bruns T."/>
            <person name="Baldrian P."/>
            <person name="Vilgalys R."/>
            <person name="Dunand C."/>
            <person name="Henrissat B."/>
            <person name="Grigoriev I.V."/>
            <person name="Hibbett D."/>
            <person name="Nagy L.G."/>
            <person name="Martin F.M."/>
        </authorList>
    </citation>
    <scope>NUCLEOTIDE SEQUENCE</scope>
    <source>
        <strain evidence="1">P2</strain>
    </source>
</reference>
<sequence>MDNLPPIPPIEGELMLEVYTHESLNTKPGAITTDEHGGSARLAILGKRVLESAVMTNLFRRRPMYTASQLEEMTADCVSKTSVDQWATAYGLRNKVRCAPGVVTRLKNAEEGRLLFVSYVGALCIQSGYNVVQDWINQLLEPSEKRPTPRISQPPPYMPGTTNAFPNANGLSPQPAGVPFQPQPPPPTTKPPPLPPTPNQQISYLPLFNQTASQRRLGVEYTAQFYGPPHAGKWHVKCLVNNVEKGQGTGPSKQLAKEEAAKQAFYTMGWST</sequence>
<keyword evidence="2" id="KW-1185">Reference proteome</keyword>
<comment type="caution">
    <text evidence="1">The sequence shown here is derived from an EMBL/GenBank/DDBJ whole genome shotgun (WGS) entry which is preliminary data.</text>
</comment>
<dbReference type="EMBL" id="MU117984">
    <property type="protein sequence ID" value="KAF9650477.1"/>
    <property type="molecule type" value="Genomic_DNA"/>
</dbReference>